<evidence type="ECO:0000256" key="3">
    <source>
        <dbReference type="ARBA" id="ARBA00022679"/>
    </source>
</evidence>
<gene>
    <name evidence="10" type="ORF">ACFSJU_13700</name>
</gene>
<name>A0ABW4ZNM4_9SPHI</name>
<evidence type="ECO:0000256" key="4">
    <source>
        <dbReference type="ARBA" id="ARBA00022960"/>
    </source>
</evidence>
<organism evidence="10 11">
    <name type="scientific">Paradesertivirga mongoliensis</name>
    <dbReference type="NCBI Taxonomy" id="2100740"/>
    <lineage>
        <taxon>Bacteria</taxon>
        <taxon>Pseudomonadati</taxon>
        <taxon>Bacteroidota</taxon>
        <taxon>Sphingobacteriia</taxon>
        <taxon>Sphingobacteriales</taxon>
        <taxon>Sphingobacteriaceae</taxon>
        <taxon>Paradesertivirga</taxon>
    </lineage>
</organism>
<keyword evidence="3" id="KW-0808">Transferase</keyword>
<feature type="active site" description="Nucleophile" evidence="7">
    <location>
        <position position="286"/>
    </location>
</feature>
<evidence type="ECO:0000256" key="1">
    <source>
        <dbReference type="ARBA" id="ARBA00004752"/>
    </source>
</evidence>
<dbReference type="Pfam" id="PF03734">
    <property type="entry name" value="YkuD"/>
    <property type="match status" value="1"/>
</dbReference>
<comment type="similarity">
    <text evidence="2">Belongs to the YkuD family.</text>
</comment>
<evidence type="ECO:0000256" key="2">
    <source>
        <dbReference type="ARBA" id="ARBA00005992"/>
    </source>
</evidence>
<dbReference type="Pfam" id="PF01471">
    <property type="entry name" value="PG_binding_1"/>
    <property type="match status" value="1"/>
</dbReference>
<dbReference type="SUPFAM" id="SSF141523">
    <property type="entry name" value="L,D-transpeptidase catalytic domain-like"/>
    <property type="match status" value="1"/>
</dbReference>
<evidence type="ECO:0000259" key="9">
    <source>
        <dbReference type="PROSITE" id="PS52029"/>
    </source>
</evidence>
<evidence type="ECO:0000313" key="10">
    <source>
        <dbReference type="EMBL" id="MFD2163457.1"/>
    </source>
</evidence>
<feature type="domain" description="L,D-TPase catalytic" evidence="9">
    <location>
        <begin position="152"/>
        <end position="324"/>
    </location>
</feature>
<keyword evidence="6 7" id="KW-0961">Cell wall biogenesis/degradation</keyword>
<accession>A0ABW4ZNM4</accession>
<dbReference type="Proteomes" id="UP001597387">
    <property type="component" value="Unassembled WGS sequence"/>
</dbReference>
<dbReference type="InterPro" id="IPR002477">
    <property type="entry name" value="Peptidoglycan-bd-like"/>
</dbReference>
<proteinExistence type="inferred from homology"/>
<evidence type="ECO:0000256" key="6">
    <source>
        <dbReference type="ARBA" id="ARBA00023316"/>
    </source>
</evidence>
<dbReference type="SUPFAM" id="SSF47090">
    <property type="entry name" value="PGBD-like"/>
    <property type="match status" value="1"/>
</dbReference>
<evidence type="ECO:0000256" key="7">
    <source>
        <dbReference type="PROSITE-ProRule" id="PRU01373"/>
    </source>
</evidence>
<dbReference type="InterPro" id="IPR005490">
    <property type="entry name" value="LD_TPept_cat_dom"/>
</dbReference>
<feature type="active site" description="Proton donor/acceptor" evidence="7">
    <location>
        <position position="267"/>
    </location>
</feature>
<dbReference type="PANTHER" id="PTHR41533:SF2">
    <property type="entry name" value="BLR7131 PROTEIN"/>
    <property type="match status" value="1"/>
</dbReference>
<evidence type="ECO:0000256" key="5">
    <source>
        <dbReference type="ARBA" id="ARBA00022984"/>
    </source>
</evidence>
<keyword evidence="11" id="KW-1185">Reference proteome</keyword>
<dbReference type="InterPro" id="IPR036365">
    <property type="entry name" value="PGBD-like_sf"/>
</dbReference>
<dbReference type="PANTHER" id="PTHR41533">
    <property type="entry name" value="L,D-TRANSPEPTIDASE HI_1667-RELATED"/>
    <property type="match status" value="1"/>
</dbReference>
<dbReference type="Gene3D" id="1.10.101.10">
    <property type="entry name" value="PGBD-like superfamily/PGBD"/>
    <property type="match status" value="1"/>
</dbReference>
<dbReference type="InterPro" id="IPR038063">
    <property type="entry name" value="Transpep_catalytic_dom"/>
</dbReference>
<keyword evidence="4 7" id="KW-0133">Cell shape</keyword>
<dbReference type="RefSeq" id="WP_255900838.1">
    <property type="nucleotide sequence ID" value="NZ_JAFMZO010000002.1"/>
</dbReference>
<sequence>MKSLTYIIILFSCLSLSEQSVAKQGSNINNEQYQRIEKAIADYEKLKEKNQWSTISLGQSALKVNDQSPAIKEIKQRLEVLGDFRALSNTDVYNQRFEAAVKRFQARHGLEETGIINAEFVKALNVPLETRINQLRVNLDRIRKENIENTGRHIVANIPEYKLRVYEGEREVLSMDIVVGKTTNKTVVFKDMMNQIVFSPYWNIPESIVKNEILPAMKKNSRYLQNNRMEIIGTKNGLPDIRQKPGPKNSLGKVKFLFPNKYNIYFHDTPAKTLFSRRTRAFSHGCIRLSQPFELAKYLLKDDPKWNDAAIHSAMNAGTERYVTLKSPVPVSISYYTAWVDPSGDVHFREDIYGKDGNLAKVD</sequence>
<protein>
    <submittedName>
        <fullName evidence="10">Murein L,D-transpeptidase</fullName>
    </submittedName>
</protein>
<evidence type="ECO:0000256" key="8">
    <source>
        <dbReference type="SAM" id="SignalP"/>
    </source>
</evidence>
<reference evidence="11" key="1">
    <citation type="journal article" date="2019" name="Int. J. Syst. Evol. Microbiol.">
        <title>The Global Catalogue of Microorganisms (GCM) 10K type strain sequencing project: providing services to taxonomists for standard genome sequencing and annotation.</title>
        <authorList>
            <consortium name="The Broad Institute Genomics Platform"/>
            <consortium name="The Broad Institute Genome Sequencing Center for Infectious Disease"/>
            <person name="Wu L."/>
            <person name="Ma J."/>
        </authorList>
    </citation>
    <scope>NUCLEOTIDE SEQUENCE [LARGE SCALE GENOMIC DNA]</scope>
    <source>
        <strain evidence="11">KCTC 42217</strain>
    </source>
</reference>
<dbReference type="InterPro" id="IPR036366">
    <property type="entry name" value="PGBDSf"/>
</dbReference>
<evidence type="ECO:0000313" key="11">
    <source>
        <dbReference type="Proteomes" id="UP001597387"/>
    </source>
</evidence>
<dbReference type="InterPro" id="IPR052905">
    <property type="entry name" value="LD-transpeptidase_YkuD-like"/>
</dbReference>
<dbReference type="Gene3D" id="2.40.440.10">
    <property type="entry name" value="L,D-transpeptidase catalytic domain-like"/>
    <property type="match status" value="1"/>
</dbReference>
<dbReference type="PROSITE" id="PS52029">
    <property type="entry name" value="LD_TPASE"/>
    <property type="match status" value="1"/>
</dbReference>
<comment type="pathway">
    <text evidence="1 7">Cell wall biogenesis; peptidoglycan biosynthesis.</text>
</comment>
<feature type="signal peptide" evidence="8">
    <location>
        <begin position="1"/>
        <end position="22"/>
    </location>
</feature>
<keyword evidence="5 7" id="KW-0573">Peptidoglycan synthesis</keyword>
<keyword evidence="8" id="KW-0732">Signal</keyword>
<feature type="chain" id="PRO_5045811993" evidence="8">
    <location>
        <begin position="23"/>
        <end position="363"/>
    </location>
</feature>
<comment type="caution">
    <text evidence="10">The sequence shown here is derived from an EMBL/GenBank/DDBJ whole genome shotgun (WGS) entry which is preliminary data.</text>
</comment>
<dbReference type="EMBL" id="JBHUHZ010000002">
    <property type="protein sequence ID" value="MFD2163457.1"/>
    <property type="molecule type" value="Genomic_DNA"/>
</dbReference>
<dbReference type="CDD" id="cd16913">
    <property type="entry name" value="YkuD_like"/>
    <property type="match status" value="1"/>
</dbReference>